<dbReference type="Proteomes" id="UP000541810">
    <property type="component" value="Unassembled WGS sequence"/>
</dbReference>
<gene>
    <name evidence="2" type="ORF">HNQ40_003090</name>
</gene>
<keyword evidence="1" id="KW-0472">Membrane</keyword>
<keyword evidence="1" id="KW-0812">Transmembrane</keyword>
<protein>
    <submittedName>
        <fullName evidence="2">Putative RNA-binding Zn-ribbon protein involved in translation (DUF1610 family)</fullName>
    </submittedName>
</protein>
<reference evidence="2 3" key="1">
    <citation type="submission" date="2020-08" db="EMBL/GenBank/DDBJ databases">
        <title>Genomic Encyclopedia of Type Strains, Phase IV (KMG-IV): sequencing the most valuable type-strain genomes for metagenomic binning, comparative biology and taxonomic classification.</title>
        <authorList>
            <person name="Goeker M."/>
        </authorList>
    </citation>
    <scope>NUCLEOTIDE SEQUENCE [LARGE SCALE GENOMIC DNA]</scope>
    <source>
        <strain evidence="2 3">DSM 103725</strain>
    </source>
</reference>
<evidence type="ECO:0000313" key="3">
    <source>
        <dbReference type="Proteomes" id="UP000541810"/>
    </source>
</evidence>
<dbReference type="RefSeq" id="WP_184678764.1">
    <property type="nucleotide sequence ID" value="NZ_JACHGY010000001.1"/>
</dbReference>
<name>A0A7X0H8L1_9BACT</name>
<feature type="transmembrane region" description="Helical" evidence="1">
    <location>
        <begin position="46"/>
        <end position="69"/>
    </location>
</feature>
<keyword evidence="1" id="KW-1133">Transmembrane helix</keyword>
<evidence type="ECO:0000256" key="1">
    <source>
        <dbReference type="SAM" id="Phobius"/>
    </source>
</evidence>
<keyword evidence="3" id="KW-1185">Reference proteome</keyword>
<sequence length="124" mass="13977">MDSLEASIRHPTWARARHLALPMLLCWLATPIAFNGVPIYGRSWVVASLLLAFSVVSLVIYVWAAVLNYRHVLSVLGRGRCLACGYELWPTIQAGRWDCPECGQKISSRMAERVYRLRSVSDTD</sequence>
<proteinExistence type="predicted"/>
<dbReference type="AlphaFoldDB" id="A0A7X0H8L1"/>
<evidence type="ECO:0000313" key="2">
    <source>
        <dbReference type="EMBL" id="MBB6431284.1"/>
    </source>
</evidence>
<comment type="caution">
    <text evidence="2">The sequence shown here is derived from an EMBL/GenBank/DDBJ whole genome shotgun (WGS) entry which is preliminary data.</text>
</comment>
<organism evidence="2 3">
    <name type="scientific">Algisphaera agarilytica</name>
    <dbReference type="NCBI Taxonomy" id="1385975"/>
    <lineage>
        <taxon>Bacteria</taxon>
        <taxon>Pseudomonadati</taxon>
        <taxon>Planctomycetota</taxon>
        <taxon>Phycisphaerae</taxon>
        <taxon>Phycisphaerales</taxon>
        <taxon>Phycisphaeraceae</taxon>
        <taxon>Algisphaera</taxon>
    </lineage>
</organism>
<feature type="transmembrane region" description="Helical" evidence="1">
    <location>
        <begin position="21"/>
        <end position="40"/>
    </location>
</feature>
<dbReference type="EMBL" id="JACHGY010000001">
    <property type="protein sequence ID" value="MBB6431284.1"/>
    <property type="molecule type" value="Genomic_DNA"/>
</dbReference>
<accession>A0A7X0H8L1</accession>